<proteinExistence type="predicted"/>
<dbReference type="AlphaFoldDB" id="A0A2R5F0M6"/>
<protein>
    <submittedName>
        <fullName evidence="1">Uncharacterized protein</fullName>
    </submittedName>
</protein>
<sequence>LSADKILTCLFVTHTGILT</sequence>
<dbReference type="EMBL" id="BDQX01000360">
    <property type="protein sequence ID" value="GBG10908.1"/>
    <property type="molecule type" value="Genomic_DNA"/>
</dbReference>
<comment type="caution">
    <text evidence="1">The sequence shown here is derived from an EMBL/GenBank/DDBJ whole genome shotgun (WGS) entry which is preliminary data.</text>
</comment>
<dbReference type="Proteomes" id="UP000245202">
    <property type="component" value="Unassembled WGS sequence"/>
</dbReference>
<name>A0A2R5F0M6_9BACL</name>
<organism evidence="1 2">
    <name type="scientific">Paenibacillus agaridevorans</name>
    <dbReference type="NCBI Taxonomy" id="171404"/>
    <lineage>
        <taxon>Bacteria</taxon>
        <taxon>Bacillati</taxon>
        <taxon>Bacillota</taxon>
        <taxon>Bacilli</taxon>
        <taxon>Bacillales</taxon>
        <taxon>Paenibacillaceae</taxon>
        <taxon>Paenibacillus</taxon>
    </lineage>
</organism>
<accession>A0A2R5F0M6</accession>
<gene>
    <name evidence="1" type="ORF">PAT3040_05678</name>
</gene>
<keyword evidence="2" id="KW-1185">Reference proteome</keyword>
<feature type="non-terminal residue" evidence="1">
    <location>
        <position position="1"/>
    </location>
</feature>
<reference evidence="1 2" key="1">
    <citation type="submission" date="2017-08" db="EMBL/GenBank/DDBJ databases">
        <title>Substantial Increase in Enzyme Production by Combined Drug-Resistance Mutations in Paenibacillus agaridevorans.</title>
        <authorList>
            <person name="Tanaka Y."/>
            <person name="Funane K."/>
            <person name="Hosaka T."/>
            <person name="Shiwa Y."/>
            <person name="Fujita N."/>
            <person name="Miyazaki T."/>
            <person name="Yoshikawa H."/>
            <person name="Murakami K."/>
            <person name="Kasahara K."/>
            <person name="Inaoka T."/>
            <person name="Hiraga Y."/>
            <person name="Ochi K."/>
        </authorList>
    </citation>
    <scope>NUCLEOTIDE SEQUENCE [LARGE SCALE GENOMIC DNA]</scope>
    <source>
        <strain evidence="1 2">T-3040</strain>
    </source>
</reference>
<evidence type="ECO:0000313" key="2">
    <source>
        <dbReference type="Proteomes" id="UP000245202"/>
    </source>
</evidence>
<evidence type="ECO:0000313" key="1">
    <source>
        <dbReference type="EMBL" id="GBG10908.1"/>
    </source>
</evidence>